<keyword evidence="3" id="KW-1185">Reference proteome</keyword>
<feature type="region of interest" description="Disordered" evidence="1">
    <location>
        <begin position="1"/>
        <end position="34"/>
    </location>
</feature>
<gene>
    <name evidence="2" type="ORF">CEXT_559201</name>
</gene>
<reference evidence="2 3" key="1">
    <citation type="submission" date="2021-06" db="EMBL/GenBank/DDBJ databases">
        <title>Caerostris extrusa draft genome.</title>
        <authorList>
            <person name="Kono N."/>
            <person name="Arakawa K."/>
        </authorList>
    </citation>
    <scope>NUCLEOTIDE SEQUENCE [LARGE SCALE GENOMIC DNA]</scope>
</reference>
<evidence type="ECO:0000313" key="2">
    <source>
        <dbReference type="EMBL" id="GIX89843.1"/>
    </source>
</evidence>
<dbReference type="EMBL" id="BPLR01003891">
    <property type="protein sequence ID" value="GIX89843.1"/>
    <property type="molecule type" value="Genomic_DNA"/>
</dbReference>
<organism evidence="2 3">
    <name type="scientific">Caerostris extrusa</name>
    <name type="common">Bark spider</name>
    <name type="synonym">Caerostris bankana</name>
    <dbReference type="NCBI Taxonomy" id="172846"/>
    <lineage>
        <taxon>Eukaryota</taxon>
        <taxon>Metazoa</taxon>
        <taxon>Ecdysozoa</taxon>
        <taxon>Arthropoda</taxon>
        <taxon>Chelicerata</taxon>
        <taxon>Arachnida</taxon>
        <taxon>Araneae</taxon>
        <taxon>Araneomorphae</taxon>
        <taxon>Entelegynae</taxon>
        <taxon>Araneoidea</taxon>
        <taxon>Araneidae</taxon>
        <taxon>Caerostris</taxon>
    </lineage>
</organism>
<comment type="caution">
    <text evidence="2">The sequence shown here is derived from an EMBL/GenBank/DDBJ whole genome shotgun (WGS) entry which is preliminary data.</text>
</comment>
<accession>A0AAV4NZS1</accession>
<dbReference type="AlphaFoldDB" id="A0AAV4NZS1"/>
<protein>
    <submittedName>
        <fullName evidence="2">Uncharacterized protein</fullName>
    </submittedName>
</protein>
<dbReference type="Proteomes" id="UP001054945">
    <property type="component" value="Unassembled WGS sequence"/>
</dbReference>
<name>A0AAV4NZS1_CAEEX</name>
<evidence type="ECO:0000256" key="1">
    <source>
        <dbReference type="SAM" id="MobiDB-lite"/>
    </source>
</evidence>
<sequence length="89" mass="10282">MKRRKSKQNSTDSNIPLAIRERSRTHRTRSVSSAEHVMSRSFHLHPPSTTTTFSRYHVLKLLINAFAFVTSYFCKTVSVARCHLVSDLF</sequence>
<evidence type="ECO:0000313" key="3">
    <source>
        <dbReference type="Proteomes" id="UP001054945"/>
    </source>
</evidence>
<proteinExistence type="predicted"/>